<comment type="similarity">
    <text evidence="1 5 6">Belongs to the bacterial ribosomal protein bL35 family.</text>
</comment>
<dbReference type="NCBIfam" id="TIGR00001">
    <property type="entry name" value="rpmI_bact"/>
    <property type="match status" value="1"/>
</dbReference>
<accession>F7XW14</accession>
<reference evidence="7 8" key="1">
    <citation type="journal article" date="2011" name="Mol. Biol. Evol.">
        <title>Phylogenomic evidence for the presence of a flagellum and cbb3 oxidase in the free-living mitochondrial ancestor.</title>
        <authorList>
            <person name="Sassera D."/>
            <person name="Lo N."/>
            <person name="Epis S."/>
            <person name="D'Auria G."/>
            <person name="Montagna M."/>
            <person name="Comandatore F."/>
            <person name="Horner D."/>
            <person name="Pereto J."/>
            <person name="Luciano A.M."/>
            <person name="Franciosi F."/>
            <person name="Ferri E."/>
            <person name="Crotti E."/>
            <person name="Bazzocchi C."/>
            <person name="Daffonchio D."/>
            <person name="Sacchi L."/>
            <person name="Moya A."/>
            <person name="Latorre A."/>
            <person name="Bandi C."/>
        </authorList>
    </citation>
    <scope>NUCLEOTIDE SEQUENCE [LARGE SCALE GENOMIC DNA]</scope>
    <source>
        <strain evidence="7 8">IricVA</strain>
    </source>
</reference>
<evidence type="ECO:0000313" key="7">
    <source>
        <dbReference type="EMBL" id="AEI88863.1"/>
    </source>
</evidence>
<protein>
    <recommendedName>
        <fullName evidence="4 5">Large ribosomal subunit protein bL35</fullName>
    </recommendedName>
</protein>
<evidence type="ECO:0000256" key="2">
    <source>
        <dbReference type="ARBA" id="ARBA00022980"/>
    </source>
</evidence>
<dbReference type="Proteomes" id="UP000006639">
    <property type="component" value="Chromosome"/>
</dbReference>
<dbReference type="EMBL" id="CP002130">
    <property type="protein sequence ID" value="AEI88863.1"/>
    <property type="molecule type" value="Genomic_DNA"/>
</dbReference>
<dbReference type="HAMAP" id="MF_00514">
    <property type="entry name" value="Ribosomal_bL35"/>
    <property type="match status" value="1"/>
</dbReference>
<dbReference type="GO" id="GO:1990904">
    <property type="term" value="C:ribonucleoprotein complex"/>
    <property type="evidence" value="ECO:0007669"/>
    <property type="project" value="UniProtKB-KW"/>
</dbReference>
<evidence type="ECO:0000313" key="8">
    <source>
        <dbReference type="Proteomes" id="UP000006639"/>
    </source>
</evidence>
<dbReference type="KEGG" id="mmn:midi_00562"/>
<gene>
    <name evidence="5 7" type="primary">rpmI</name>
    <name evidence="7" type="ordered locus">midi_00562</name>
</gene>
<evidence type="ECO:0000256" key="6">
    <source>
        <dbReference type="RuleBase" id="RU000568"/>
    </source>
</evidence>
<proteinExistence type="inferred from homology"/>
<dbReference type="Gene3D" id="4.10.410.60">
    <property type="match status" value="1"/>
</dbReference>
<dbReference type="FunFam" id="4.10.410.60:FF:000001">
    <property type="entry name" value="50S ribosomal protein L35"/>
    <property type="match status" value="1"/>
</dbReference>
<dbReference type="GO" id="GO:0003735">
    <property type="term" value="F:structural constituent of ribosome"/>
    <property type="evidence" value="ECO:0007669"/>
    <property type="project" value="InterPro"/>
</dbReference>
<keyword evidence="8" id="KW-1185">Reference proteome</keyword>
<evidence type="ECO:0000256" key="5">
    <source>
        <dbReference type="HAMAP-Rule" id="MF_00514"/>
    </source>
</evidence>
<dbReference type="Pfam" id="PF01632">
    <property type="entry name" value="Ribosomal_L35p"/>
    <property type="match status" value="1"/>
</dbReference>
<dbReference type="AlphaFoldDB" id="F7XW14"/>
<dbReference type="InterPro" id="IPR018265">
    <property type="entry name" value="Ribosomal_bL35_CS"/>
</dbReference>
<dbReference type="SUPFAM" id="SSF143034">
    <property type="entry name" value="L35p-like"/>
    <property type="match status" value="1"/>
</dbReference>
<sequence>MSKLKTKSGVKKRFSLTATGLVRSTQANKRHNMRKRSKRQLRVQRGTVILNDVECRRLIRFMPYGS</sequence>
<dbReference type="InterPro" id="IPR001706">
    <property type="entry name" value="Ribosomal_bL35"/>
</dbReference>
<dbReference type="GO" id="GO:0005840">
    <property type="term" value="C:ribosome"/>
    <property type="evidence" value="ECO:0007669"/>
    <property type="project" value="UniProtKB-KW"/>
</dbReference>
<keyword evidence="2 5" id="KW-0689">Ribosomal protein</keyword>
<dbReference type="HOGENOM" id="CLU_169643_2_1_5"/>
<keyword evidence="3 5" id="KW-0687">Ribonucleoprotein</keyword>
<dbReference type="PROSITE" id="PS00936">
    <property type="entry name" value="RIBOSOMAL_L35"/>
    <property type="match status" value="1"/>
</dbReference>
<dbReference type="OrthoDB" id="9804851at2"/>
<name>F7XW14_MIDMI</name>
<organism evidence="7 8">
    <name type="scientific">Midichloria mitochondrii (strain IricVA)</name>
    <dbReference type="NCBI Taxonomy" id="696127"/>
    <lineage>
        <taxon>Bacteria</taxon>
        <taxon>Pseudomonadati</taxon>
        <taxon>Pseudomonadota</taxon>
        <taxon>Alphaproteobacteria</taxon>
        <taxon>Rickettsiales</taxon>
        <taxon>Candidatus Midichloriaceae</taxon>
        <taxon>Candidatus Midichloria</taxon>
    </lineage>
</organism>
<evidence type="ECO:0000256" key="1">
    <source>
        <dbReference type="ARBA" id="ARBA00006598"/>
    </source>
</evidence>
<dbReference type="InterPro" id="IPR037229">
    <property type="entry name" value="Ribosomal_bL35_sf"/>
</dbReference>
<dbReference type="PRINTS" id="PR00064">
    <property type="entry name" value="RIBOSOMALL35"/>
</dbReference>
<evidence type="ECO:0000256" key="4">
    <source>
        <dbReference type="ARBA" id="ARBA00071664"/>
    </source>
</evidence>
<dbReference type="InterPro" id="IPR021137">
    <property type="entry name" value="Ribosomal_bL35-like"/>
</dbReference>
<dbReference type="GO" id="GO:0006412">
    <property type="term" value="P:translation"/>
    <property type="evidence" value="ECO:0007669"/>
    <property type="project" value="UniProtKB-UniRule"/>
</dbReference>
<dbReference type="STRING" id="696127.midi_00562"/>
<evidence type="ECO:0000256" key="3">
    <source>
        <dbReference type="ARBA" id="ARBA00023274"/>
    </source>
</evidence>
<dbReference type="RefSeq" id="WP_013951075.1">
    <property type="nucleotide sequence ID" value="NC_015722.1"/>
</dbReference>